<evidence type="ECO:0000256" key="1">
    <source>
        <dbReference type="SAM" id="MobiDB-lite"/>
    </source>
</evidence>
<reference evidence="2 3" key="1">
    <citation type="submission" date="2021-08" db="EMBL/GenBank/DDBJ databases">
        <title>Draft Genome Sequence of Phanerochaete sordida strain YK-624.</title>
        <authorList>
            <person name="Mori T."/>
            <person name="Dohra H."/>
            <person name="Suzuki T."/>
            <person name="Kawagishi H."/>
            <person name="Hirai H."/>
        </authorList>
    </citation>
    <scope>NUCLEOTIDE SEQUENCE [LARGE SCALE GENOMIC DNA]</scope>
    <source>
        <strain evidence="2 3">YK-624</strain>
    </source>
</reference>
<name>A0A9P3G440_9APHY</name>
<evidence type="ECO:0000313" key="2">
    <source>
        <dbReference type="EMBL" id="GJE87908.1"/>
    </source>
</evidence>
<feature type="compositionally biased region" description="Pro residues" evidence="1">
    <location>
        <begin position="289"/>
        <end position="303"/>
    </location>
</feature>
<dbReference type="EMBL" id="BPQB01000008">
    <property type="protein sequence ID" value="GJE87908.1"/>
    <property type="molecule type" value="Genomic_DNA"/>
</dbReference>
<accession>A0A9P3G440</accession>
<keyword evidence="3" id="KW-1185">Reference proteome</keyword>
<evidence type="ECO:0000313" key="3">
    <source>
        <dbReference type="Proteomes" id="UP000703269"/>
    </source>
</evidence>
<feature type="compositionally biased region" description="Basic residues" evidence="1">
    <location>
        <begin position="207"/>
        <end position="216"/>
    </location>
</feature>
<gene>
    <name evidence="2" type="ORF">PsYK624_039910</name>
</gene>
<dbReference type="Proteomes" id="UP000703269">
    <property type="component" value="Unassembled WGS sequence"/>
</dbReference>
<sequence>MKRAKQVLQDLFRGSGRSYDLACSYLVILSKLDPRQLSNNKAGYVCAYIASEQLQNSRFTAARALKFGDMRPDAFWKLVVILDDCLGDAAEGSSHAPDRDTFEYERLPRYDPPCKACKEHDYPCLEPSVQGQTRRCDCQACALQHGISCEKEAIRTLEDPEDSDYVESDDESEEESDDDGEEESEDDGEEGSDDDGEESDPGPKVAHSTKLKRLLQRRASTESSDDVPLALPPSSLSKSRIPLARQLESEADTLPGETSSGTGKRARSEFESSDAPDSKRRAIDLTDATPPPPTPATSPPPPIHDVDPNASTPTSPTACSKHTVIKESPEAGDALHDVRMYIKLACELSAKIAQHFEKEGCRDRRLAYYIEEMVGELKPVVDGEPIDRLDCVGVKAAHTRVVTAIHDVATADTSSLDDVTLSVMISKLNKRLGHLLDTSVLLL</sequence>
<protein>
    <submittedName>
        <fullName evidence="2">Uncharacterized protein</fullName>
    </submittedName>
</protein>
<comment type="caution">
    <text evidence="2">The sequence shown here is derived from an EMBL/GenBank/DDBJ whole genome shotgun (WGS) entry which is preliminary data.</text>
</comment>
<organism evidence="2 3">
    <name type="scientific">Phanerochaete sordida</name>
    <dbReference type="NCBI Taxonomy" id="48140"/>
    <lineage>
        <taxon>Eukaryota</taxon>
        <taxon>Fungi</taxon>
        <taxon>Dikarya</taxon>
        <taxon>Basidiomycota</taxon>
        <taxon>Agaricomycotina</taxon>
        <taxon>Agaricomycetes</taxon>
        <taxon>Polyporales</taxon>
        <taxon>Phanerochaetaceae</taxon>
        <taxon>Phanerochaete</taxon>
    </lineage>
</organism>
<dbReference type="AlphaFoldDB" id="A0A9P3G440"/>
<dbReference type="OrthoDB" id="2799434at2759"/>
<feature type="compositionally biased region" description="Acidic residues" evidence="1">
    <location>
        <begin position="159"/>
        <end position="200"/>
    </location>
</feature>
<feature type="region of interest" description="Disordered" evidence="1">
    <location>
        <begin position="154"/>
        <end position="321"/>
    </location>
</feature>
<feature type="compositionally biased region" description="Basic and acidic residues" evidence="1">
    <location>
        <begin position="266"/>
        <end position="284"/>
    </location>
</feature>
<proteinExistence type="predicted"/>
<feature type="compositionally biased region" description="Polar residues" evidence="1">
    <location>
        <begin position="309"/>
        <end position="320"/>
    </location>
</feature>
<feature type="compositionally biased region" description="Low complexity" evidence="1">
    <location>
        <begin position="226"/>
        <end position="239"/>
    </location>
</feature>